<dbReference type="AlphaFoldDB" id="A0A4R1LCA4"/>
<proteinExistence type="predicted"/>
<dbReference type="CDD" id="cd02932">
    <property type="entry name" value="OYE_YqiM_FMN"/>
    <property type="match status" value="1"/>
</dbReference>
<dbReference type="InterPro" id="IPR044152">
    <property type="entry name" value="YqjM-like"/>
</dbReference>
<dbReference type="Pfam" id="PF00724">
    <property type="entry name" value="Oxidored_FMN"/>
    <property type="match status" value="1"/>
</dbReference>
<dbReference type="GO" id="GO:0050661">
    <property type="term" value="F:NADP binding"/>
    <property type="evidence" value="ECO:0007669"/>
    <property type="project" value="InterPro"/>
</dbReference>
<dbReference type="PANTHER" id="PTHR43303:SF4">
    <property type="entry name" value="NADPH DEHYDROGENASE C23G7.10C-RELATED"/>
    <property type="match status" value="1"/>
</dbReference>
<comment type="cofactor">
    <cofactor evidence="1">
        <name>FMN</name>
        <dbReference type="ChEBI" id="CHEBI:58210"/>
    </cofactor>
</comment>
<evidence type="ECO:0000256" key="5">
    <source>
        <dbReference type="ARBA" id="ARBA00023002"/>
    </source>
</evidence>
<evidence type="ECO:0000256" key="4">
    <source>
        <dbReference type="ARBA" id="ARBA00022857"/>
    </source>
</evidence>
<dbReference type="InterPro" id="IPR013785">
    <property type="entry name" value="Aldolase_TIM"/>
</dbReference>
<sequence length="370" mass="39990">MSRNSLLFSPLDLGSLQLPNRVIVSPMCQYSSEDGFASDWHLVHLGAFAKSGAGLVFTEAAAVLPEGRISPQDLGLWKDEHIAELKRITGFIHSQGSYAGIQLAHSGRKGSTLRPWEGDGEVKPTEGGWQVAAPSAIPFSSSYPRPVELEHSGIGAITDAFVAAAERAAAANFDVIEIHSAHGYLLHEFLSPLSNKRTDQYGGPLENRIRMLIEVVDAVRGVWPAPKPLFVRISATDWVPGGWDLPQSIELAKHLKHHGVTLIDVSSGGNVADAKIPVGPGYQTPFAEAIRREAGIATGTVGMITNAEQAEHVLRTQQADAVLLAREFLRDPFWTLHAAQELGQSISWPVQYTRGAKGEVAVRQPVEADE</sequence>
<dbReference type="OrthoDB" id="9772736at2"/>
<name>A0A4R1LCA4_9BACT</name>
<comment type="caution">
    <text evidence="7">The sequence shown here is derived from an EMBL/GenBank/DDBJ whole genome shotgun (WGS) entry which is preliminary data.</text>
</comment>
<evidence type="ECO:0000313" key="7">
    <source>
        <dbReference type="EMBL" id="TCK75207.1"/>
    </source>
</evidence>
<keyword evidence="4" id="KW-0521">NADP</keyword>
<evidence type="ECO:0000256" key="3">
    <source>
        <dbReference type="ARBA" id="ARBA00022643"/>
    </source>
</evidence>
<gene>
    <name evidence="7" type="ORF">C7378_0187</name>
</gene>
<keyword evidence="8" id="KW-1185">Reference proteome</keyword>
<feature type="domain" description="NADH:flavin oxidoreductase/NADH oxidase N-terminal" evidence="6">
    <location>
        <begin position="7"/>
        <end position="342"/>
    </location>
</feature>
<reference evidence="7 8" key="1">
    <citation type="submission" date="2019-03" db="EMBL/GenBank/DDBJ databases">
        <title>Genomic Encyclopedia of Type Strains, Phase IV (KMG-IV): sequencing the most valuable type-strain genomes for metagenomic binning, comparative biology and taxonomic classification.</title>
        <authorList>
            <person name="Goeker M."/>
        </authorList>
    </citation>
    <scope>NUCLEOTIDE SEQUENCE [LARGE SCALE GENOMIC DNA]</scope>
    <source>
        <strain evidence="7 8">DSM 103428</strain>
    </source>
</reference>
<dbReference type="Proteomes" id="UP000295210">
    <property type="component" value="Unassembled WGS sequence"/>
</dbReference>
<evidence type="ECO:0000256" key="2">
    <source>
        <dbReference type="ARBA" id="ARBA00022630"/>
    </source>
</evidence>
<dbReference type="GO" id="GO:0010181">
    <property type="term" value="F:FMN binding"/>
    <property type="evidence" value="ECO:0007669"/>
    <property type="project" value="InterPro"/>
</dbReference>
<evidence type="ECO:0000256" key="1">
    <source>
        <dbReference type="ARBA" id="ARBA00001917"/>
    </source>
</evidence>
<dbReference type="SUPFAM" id="SSF51395">
    <property type="entry name" value="FMN-linked oxidoreductases"/>
    <property type="match status" value="1"/>
</dbReference>
<organism evidence="7 8">
    <name type="scientific">Acidipila rosea</name>
    <dbReference type="NCBI Taxonomy" id="768535"/>
    <lineage>
        <taxon>Bacteria</taxon>
        <taxon>Pseudomonadati</taxon>
        <taxon>Acidobacteriota</taxon>
        <taxon>Terriglobia</taxon>
        <taxon>Terriglobales</taxon>
        <taxon>Acidobacteriaceae</taxon>
        <taxon>Acidipila</taxon>
    </lineage>
</organism>
<keyword evidence="3" id="KW-0288">FMN</keyword>
<dbReference type="Gene3D" id="3.20.20.70">
    <property type="entry name" value="Aldolase class I"/>
    <property type="match status" value="1"/>
</dbReference>
<keyword evidence="5" id="KW-0560">Oxidoreductase</keyword>
<keyword evidence="2" id="KW-0285">Flavoprotein</keyword>
<dbReference type="EMBL" id="SMGK01000001">
    <property type="protein sequence ID" value="TCK75207.1"/>
    <property type="molecule type" value="Genomic_DNA"/>
</dbReference>
<dbReference type="GO" id="GO:0003959">
    <property type="term" value="F:NADPH dehydrogenase activity"/>
    <property type="evidence" value="ECO:0007669"/>
    <property type="project" value="InterPro"/>
</dbReference>
<evidence type="ECO:0000313" key="8">
    <source>
        <dbReference type="Proteomes" id="UP000295210"/>
    </source>
</evidence>
<dbReference type="PANTHER" id="PTHR43303">
    <property type="entry name" value="NADPH DEHYDROGENASE C23G7.10C-RELATED"/>
    <property type="match status" value="1"/>
</dbReference>
<protein>
    <submittedName>
        <fullName evidence="7">2,4-dienoyl-CoA reductase-like NADH-dependent reductase (Old Yellow Enzyme family)</fullName>
    </submittedName>
</protein>
<dbReference type="InterPro" id="IPR001155">
    <property type="entry name" value="OxRdtase_FMN_N"/>
</dbReference>
<accession>A0A4R1LCA4</accession>
<evidence type="ECO:0000259" key="6">
    <source>
        <dbReference type="Pfam" id="PF00724"/>
    </source>
</evidence>
<dbReference type="RefSeq" id="WP_131990792.1">
    <property type="nucleotide sequence ID" value="NZ_SMGK01000001.1"/>
</dbReference>